<dbReference type="EMBL" id="CATQJA010002621">
    <property type="protein sequence ID" value="CAJ0573618.1"/>
    <property type="molecule type" value="Genomic_DNA"/>
</dbReference>
<name>A0AA36CRG0_9BILA</name>
<evidence type="ECO:0000313" key="3">
    <source>
        <dbReference type="Proteomes" id="UP001177023"/>
    </source>
</evidence>
<organism evidence="2 3">
    <name type="scientific">Mesorhabditis spiculigera</name>
    <dbReference type="NCBI Taxonomy" id="96644"/>
    <lineage>
        <taxon>Eukaryota</taxon>
        <taxon>Metazoa</taxon>
        <taxon>Ecdysozoa</taxon>
        <taxon>Nematoda</taxon>
        <taxon>Chromadorea</taxon>
        <taxon>Rhabditida</taxon>
        <taxon>Rhabditina</taxon>
        <taxon>Rhabditomorpha</taxon>
        <taxon>Rhabditoidea</taxon>
        <taxon>Rhabditidae</taxon>
        <taxon>Mesorhabditinae</taxon>
        <taxon>Mesorhabditis</taxon>
    </lineage>
</organism>
<dbReference type="Proteomes" id="UP001177023">
    <property type="component" value="Unassembled WGS sequence"/>
</dbReference>
<gene>
    <name evidence="2" type="ORF">MSPICULIGERA_LOCUS11971</name>
</gene>
<feature type="non-terminal residue" evidence="2">
    <location>
        <position position="170"/>
    </location>
</feature>
<keyword evidence="3" id="KW-1185">Reference proteome</keyword>
<proteinExistence type="predicted"/>
<evidence type="ECO:0000256" key="1">
    <source>
        <dbReference type="SAM" id="MobiDB-lite"/>
    </source>
</evidence>
<feature type="compositionally biased region" description="Low complexity" evidence="1">
    <location>
        <begin position="31"/>
        <end position="41"/>
    </location>
</feature>
<protein>
    <submittedName>
        <fullName evidence="2">Uncharacterized protein</fullName>
    </submittedName>
</protein>
<evidence type="ECO:0000313" key="2">
    <source>
        <dbReference type="EMBL" id="CAJ0573618.1"/>
    </source>
</evidence>
<comment type="caution">
    <text evidence="2">The sequence shown here is derived from an EMBL/GenBank/DDBJ whole genome shotgun (WGS) entry which is preliminary data.</text>
</comment>
<sequence length="170" mass="19480">MYFTYGRPRHPVQPSLTQLKQMPPPPPPLPSSSESTPTSAPHEYKPPLPQFEATASWIDDSFKKGGKYDEIRWRLVKQIEEHGLFEEIVKKGNVEAENHLRMIPGSKNTPDVVRKHLQGWGKRYEDRLKGLVEDFMSDPRIAEEIRTEIQPKVEKIYGASSADCPDDLNE</sequence>
<feature type="region of interest" description="Disordered" evidence="1">
    <location>
        <begin position="1"/>
        <end position="50"/>
    </location>
</feature>
<dbReference type="AlphaFoldDB" id="A0AA36CRG0"/>
<reference evidence="2" key="1">
    <citation type="submission" date="2023-06" db="EMBL/GenBank/DDBJ databases">
        <authorList>
            <person name="Delattre M."/>
        </authorList>
    </citation>
    <scope>NUCLEOTIDE SEQUENCE</scope>
    <source>
        <strain evidence="2">AF72</strain>
    </source>
</reference>
<accession>A0AA36CRG0</accession>